<keyword evidence="2" id="KW-0677">Repeat</keyword>
<reference evidence="6" key="2">
    <citation type="journal article" date="2015" name="Fish Shellfish Immunol.">
        <title>Early steps in the European eel (Anguilla anguilla)-Vibrio vulnificus interaction in the gills: Role of the RtxA13 toxin.</title>
        <authorList>
            <person name="Callol A."/>
            <person name="Pajuelo D."/>
            <person name="Ebbesson L."/>
            <person name="Teles M."/>
            <person name="MacKenzie S."/>
            <person name="Amaro C."/>
        </authorList>
    </citation>
    <scope>NUCLEOTIDE SEQUENCE</scope>
</reference>
<dbReference type="InterPro" id="IPR052472">
    <property type="entry name" value="MORN3"/>
</dbReference>
<sequence length="60" mass="6808">MPFLKLTGKEPLNKILDRMAQKNGMRHTIYLTNGDKYTGGWLNDKKHGKGTEVYKKTGAI</sequence>
<dbReference type="InterPro" id="IPR003409">
    <property type="entry name" value="MORN"/>
</dbReference>
<reference evidence="6" key="1">
    <citation type="submission" date="2014-11" db="EMBL/GenBank/DDBJ databases">
        <authorList>
            <person name="Amaro Gonzalez C."/>
        </authorList>
    </citation>
    <scope>NUCLEOTIDE SEQUENCE</scope>
</reference>
<evidence type="ECO:0000313" key="6">
    <source>
        <dbReference type="EMBL" id="JAH58716.1"/>
    </source>
</evidence>
<name>A0A0E9TYT2_ANGAN</name>
<organism evidence="6">
    <name type="scientific">Anguilla anguilla</name>
    <name type="common">European freshwater eel</name>
    <name type="synonym">Muraena anguilla</name>
    <dbReference type="NCBI Taxonomy" id="7936"/>
    <lineage>
        <taxon>Eukaryota</taxon>
        <taxon>Metazoa</taxon>
        <taxon>Chordata</taxon>
        <taxon>Craniata</taxon>
        <taxon>Vertebrata</taxon>
        <taxon>Euteleostomi</taxon>
        <taxon>Actinopterygii</taxon>
        <taxon>Neopterygii</taxon>
        <taxon>Teleostei</taxon>
        <taxon>Anguilliformes</taxon>
        <taxon>Anguillidae</taxon>
        <taxon>Anguilla</taxon>
    </lineage>
</organism>
<dbReference type="Pfam" id="PF02493">
    <property type="entry name" value="MORN"/>
    <property type="match status" value="1"/>
</dbReference>
<keyword evidence="3" id="KW-0968">Cytoplasmic vesicle</keyword>
<protein>
    <recommendedName>
        <fullName evidence="4">MORN repeat-containing protein 3</fullName>
    </recommendedName>
</protein>
<evidence type="ECO:0000256" key="5">
    <source>
        <dbReference type="ARBA" id="ARBA00045851"/>
    </source>
</evidence>
<evidence type="ECO:0000256" key="3">
    <source>
        <dbReference type="ARBA" id="ARBA00023329"/>
    </source>
</evidence>
<evidence type="ECO:0000256" key="1">
    <source>
        <dbReference type="ARBA" id="ARBA00004218"/>
    </source>
</evidence>
<dbReference type="EMBL" id="GBXM01049861">
    <property type="protein sequence ID" value="JAH58716.1"/>
    <property type="molecule type" value="Transcribed_RNA"/>
</dbReference>
<dbReference type="PANTHER" id="PTHR46511:SF1">
    <property type="entry name" value="MORN REPEAT-CONTAINING PROTEIN 3"/>
    <property type="match status" value="1"/>
</dbReference>
<dbReference type="AlphaFoldDB" id="A0A0E9TYT2"/>
<evidence type="ECO:0000256" key="4">
    <source>
        <dbReference type="ARBA" id="ARBA00039854"/>
    </source>
</evidence>
<comment type="function">
    <text evidence="5">Assembles a suppression complex (suppresome) by tethering SIRT1 and MDM2 to regulate composite modifications of p53/TP53. Confers both deacetylation-mediated functional inactivation, by SIRT1, and ubiquitination-dependent degradation, by MDM2, of p53/TP53, promoting a proliferative and cell survival behaviors. May play a role in the regulation of spermatogenesis.</text>
</comment>
<accession>A0A0E9TYT2</accession>
<dbReference type="SUPFAM" id="SSF82185">
    <property type="entry name" value="Histone H3 K4-specific methyltransferase SET7/9 N-terminal domain"/>
    <property type="match status" value="1"/>
</dbReference>
<dbReference type="PANTHER" id="PTHR46511">
    <property type="entry name" value="MORN REPEAT-CONTAINING PROTEIN 3"/>
    <property type="match status" value="1"/>
</dbReference>
<comment type="subcellular location">
    <subcellularLocation>
        <location evidence="1">Cytoplasmic vesicle</location>
        <location evidence="1">Secretory vesicle</location>
        <location evidence="1">Acrosome</location>
    </subcellularLocation>
</comment>
<proteinExistence type="predicted"/>
<evidence type="ECO:0000256" key="2">
    <source>
        <dbReference type="ARBA" id="ARBA00022737"/>
    </source>
</evidence>
<dbReference type="GO" id="GO:0001669">
    <property type="term" value="C:acrosomal vesicle"/>
    <property type="evidence" value="ECO:0007669"/>
    <property type="project" value="UniProtKB-SubCell"/>
</dbReference>
<dbReference type="SMART" id="SM00698">
    <property type="entry name" value="MORN"/>
    <property type="match status" value="1"/>
</dbReference>